<evidence type="ECO:0000256" key="1">
    <source>
        <dbReference type="SAM" id="MobiDB-lite"/>
    </source>
</evidence>
<name>A0ABX1FGE5_9PSEU</name>
<accession>A0ABX1FGE5</accession>
<gene>
    <name evidence="2" type="ORF">FXN61_14565</name>
</gene>
<keyword evidence="3" id="KW-1185">Reference proteome</keyword>
<comment type="caution">
    <text evidence="2">The sequence shown here is derived from an EMBL/GenBank/DDBJ whole genome shotgun (WGS) entry which is preliminary data.</text>
</comment>
<evidence type="ECO:0008006" key="4">
    <source>
        <dbReference type="Google" id="ProtNLM"/>
    </source>
</evidence>
<dbReference type="Proteomes" id="UP001515943">
    <property type="component" value="Unassembled WGS sequence"/>
</dbReference>
<reference evidence="2 3" key="1">
    <citation type="submission" date="2019-08" db="EMBL/GenBank/DDBJ databases">
        <title>Lentzea from Indian Himalayas.</title>
        <authorList>
            <person name="Mandal S."/>
            <person name="Mallick Gupta A."/>
            <person name="Maiti P.K."/>
            <person name="Sarkar J."/>
            <person name="Mandal S."/>
        </authorList>
    </citation>
    <scope>NUCLEOTIDE SEQUENCE [LARGE SCALE GENOMIC DNA]</scope>
    <source>
        <strain evidence="2 3">PSKA42</strain>
    </source>
</reference>
<dbReference type="InterPro" id="IPR029039">
    <property type="entry name" value="Flavoprotein-like_sf"/>
</dbReference>
<dbReference type="EMBL" id="VSRL01000043">
    <property type="protein sequence ID" value="NKE57985.1"/>
    <property type="molecule type" value="Genomic_DNA"/>
</dbReference>
<evidence type="ECO:0000313" key="2">
    <source>
        <dbReference type="EMBL" id="NKE57985.1"/>
    </source>
</evidence>
<protein>
    <recommendedName>
        <fullName evidence="4">Flavodoxin domain-containing protein</fullName>
    </recommendedName>
</protein>
<evidence type="ECO:0000313" key="3">
    <source>
        <dbReference type="Proteomes" id="UP001515943"/>
    </source>
</evidence>
<dbReference type="SUPFAM" id="SSF52218">
    <property type="entry name" value="Flavoproteins"/>
    <property type="match status" value="1"/>
</dbReference>
<sequence length="183" mass="19852">MGSTGSILRCPSWSRTRFSTCRWTEGPERQGLPPLPQSGTTGNNAAMADRVLVAYTSKIAATDEIAEIIGTELAGCGLRVTVLSVAAAETLHGFGAVIMGDAATRDAHRFVRRHKVYLKHTPMWLFHRGIPPVPNDVARMVRKLGAVGPVSFGGAAPDWDRAKAWARYLADQLTVLHRGFESN</sequence>
<organism evidence="2 3">
    <name type="scientific">Lentzea indica</name>
    <dbReference type="NCBI Taxonomy" id="2604800"/>
    <lineage>
        <taxon>Bacteria</taxon>
        <taxon>Bacillati</taxon>
        <taxon>Actinomycetota</taxon>
        <taxon>Actinomycetes</taxon>
        <taxon>Pseudonocardiales</taxon>
        <taxon>Pseudonocardiaceae</taxon>
        <taxon>Lentzea</taxon>
    </lineage>
</organism>
<feature type="region of interest" description="Disordered" evidence="1">
    <location>
        <begin position="24"/>
        <end position="43"/>
    </location>
</feature>
<proteinExistence type="predicted"/>